<dbReference type="GeneID" id="9531733"/>
<evidence type="ECO:0000313" key="3">
    <source>
        <dbReference type="Proteomes" id="UP000008698"/>
    </source>
</evidence>
<dbReference type="PANTHER" id="PTHR34365:SF7">
    <property type="entry name" value="GLYCINE-RICH DOMAIN-CONTAINING PROTEIN 1"/>
    <property type="match status" value="1"/>
</dbReference>
<organism evidence="3">
    <name type="scientific">Verticillium alfalfae (strain VaMs.102 / ATCC MYA-4576 / FGSC 10136)</name>
    <name type="common">Verticillium wilt of alfalfa</name>
    <name type="synonym">Verticillium albo-atrum</name>
    <dbReference type="NCBI Taxonomy" id="526221"/>
    <lineage>
        <taxon>Eukaryota</taxon>
        <taxon>Fungi</taxon>
        <taxon>Dikarya</taxon>
        <taxon>Ascomycota</taxon>
        <taxon>Pezizomycotina</taxon>
        <taxon>Sordariomycetes</taxon>
        <taxon>Hypocreomycetidae</taxon>
        <taxon>Glomerellales</taxon>
        <taxon>Plectosphaerellaceae</taxon>
        <taxon>Verticillium</taxon>
    </lineage>
</organism>
<dbReference type="EMBL" id="DS985230">
    <property type="protein sequence ID" value="EEY23844.1"/>
    <property type="molecule type" value="Genomic_DNA"/>
</dbReference>
<dbReference type="PANTHER" id="PTHR34365">
    <property type="entry name" value="ENOLASE (DUF1399)"/>
    <property type="match status" value="1"/>
</dbReference>
<dbReference type="KEGG" id="val:VDBG_09954"/>
<keyword evidence="3" id="KW-1185">Reference proteome</keyword>
<gene>
    <name evidence="2" type="ORF">VDBG_09954</name>
</gene>
<dbReference type="STRING" id="526221.C9SYH9"/>
<dbReference type="eggNOG" id="ENOG502RYJ5">
    <property type="taxonomic scope" value="Eukaryota"/>
</dbReference>
<evidence type="ECO:0000313" key="2">
    <source>
        <dbReference type="EMBL" id="EEY23844.1"/>
    </source>
</evidence>
<proteinExistence type="predicted"/>
<name>C9SYH9_VERA1</name>
<sequence>MPSFFKRFKDKEKEAQAEKTAVERPATPPPAYGDASQDLSAVLDLDDAPPPFSVSGTRDITAAFASLKLSTQNNPDVDSCLAHLKLLHAIQTLKEEIGYTDGLWDIWDHRAGPKLDDAAGSSAVSDQLHILSIIREKRWALYLARAVDRYEAWWTSLPNDSLTEKDMETKGSPKYERFPEGSVDFPWTQDNLPPIDVLMIWHTHMLNPRVFLEDAMRRGLKAFWTTGMPWAQVNIAIDNSFNYTVTDECKAKWERTTGRAWLNQDDPKFKSLECPACHSIIELPWTTCGLPELYKGVARPGLHGNGFGDGEFSQFCTEECGVPIDKQILPVARFIRDAKLSVENSIPMPGSVLDPKYGTPNCTQAPEGGYPLAELSFPDRLAKAIYPQLRELIKPGMTKSQLPTMKDVANIVGSTIKDEEKLRSFQNPNNVKIEARPGKLIPRESIQDTERYQCRKMMGQYWQNPSMFGLDLAAGAIRQGVFIDKMYKIDWLHSPSARSTMTRLLQKYDRFFMIMLTTPGHMIVPTLDVDLAWHTHQLAPRAYYNYSTSRTAASQTQHAKFIDHNDKVEEGALGDAFVFTCRKYMNLFNEVYSECTCWFCEAVRDLHSSAGFAKRSKAQKGEPPLIEALLCVLVLTEPSAIDELHRVTPPLTDKSTMPHMSTHNAVSAVEQEAIHWRNRSVRQHSRHVWNFRLNEAYTRAAARAKRRGITLPPKEVYYNHWGKDYYMLGPHVAPTYLKPGIYYADDPGRMPMGKEAWAQWIRGW</sequence>
<evidence type="ECO:0000256" key="1">
    <source>
        <dbReference type="SAM" id="MobiDB-lite"/>
    </source>
</evidence>
<reference evidence="3" key="1">
    <citation type="journal article" date="2011" name="PLoS Pathog.">
        <title>Comparative genomics yields insights into niche adaptation of plant vascular wilt pathogens.</title>
        <authorList>
            <person name="Klosterman S.J."/>
            <person name="Subbarao K.V."/>
            <person name="Kang S."/>
            <person name="Veronese P."/>
            <person name="Gold S.E."/>
            <person name="Thomma B.P.H.J."/>
            <person name="Chen Z."/>
            <person name="Henrissat B."/>
            <person name="Lee Y.-H."/>
            <person name="Park J."/>
            <person name="Garcia-Pedrajas M.D."/>
            <person name="Barbara D.J."/>
            <person name="Anchieta A."/>
            <person name="de Jonge R."/>
            <person name="Santhanam P."/>
            <person name="Maruthachalam K."/>
            <person name="Atallah Z."/>
            <person name="Amyotte S.G."/>
            <person name="Paz Z."/>
            <person name="Inderbitzin P."/>
            <person name="Hayes R.J."/>
            <person name="Heiman D.I."/>
            <person name="Young S."/>
            <person name="Zeng Q."/>
            <person name="Engels R."/>
            <person name="Galagan J."/>
            <person name="Cuomo C.A."/>
            <person name="Dobinson K.F."/>
            <person name="Ma L.-J."/>
        </authorList>
    </citation>
    <scope>NUCLEOTIDE SEQUENCE [LARGE SCALE GENOMIC DNA]</scope>
    <source>
        <strain evidence="3">VaMs.102 / ATCC MYA-4576 / FGSC 10136</strain>
    </source>
</reference>
<dbReference type="OMA" id="EVPWTTC"/>
<dbReference type="OrthoDB" id="2684236at2759"/>
<dbReference type="HOGENOM" id="CLU_010103_3_1_1"/>
<accession>C9SYH9</accession>
<feature type="compositionally biased region" description="Basic and acidic residues" evidence="1">
    <location>
        <begin position="7"/>
        <end position="22"/>
    </location>
</feature>
<dbReference type="Proteomes" id="UP000008698">
    <property type="component" value="Unassembled WGS sequence"/>
</dbReference>
<protein>
    <recommendedName>
        <fullName evidence="4">Alpha-ketoglutarate-dependent sulfonate dioxygenase</fullName>
    </recommendedName>
</protein>
<dbReference type="AlphaFoldDB" id="C9SYH9"/>
<dbReference type="Pfam" id="PF07173">
    <property type="entry name" value="GRDP-like"/>
    <property type="match status" value="1"/>
</dbReference>
<dbReference type="RefSeq" id="XP_002999914.1">
    <property type="nucleotide sequence ID" value="XM_002999868.1"/>
</dbReference>
<dbReference type="InterPro" id="IPR009836">
    <property type="entry name" value="GRDP-like"/>
</dbReference>
<feature type="region of interest" description="Disordered" evidence="1">
    <location>
        <begin position="1"/>
        <end position="38"/>
    </location>
</feature>
<evidence type="ECO:0008006" key="4">
    <source>
        <dbReference type="Google" id="ProtNLM"/>
    </source>
</evidence>